<dbReference type="AlphaFoldDB" id="A0A074JND0"/>
<protein>
    <submittedName>
        <fullName evidence="1">Uncharacterized protein</fullName>
    </submittedName>
</protein>
<evidence type="ECO:0000313" key="1">
    <source>
        <dbReference type="EMBL" id="KEO57450.1"/>
    </source>
</evidence>
<name>A0A074JND0_9RHOB</name>
<organism evidence="1 2">
    <name type="scientific">Thioclava indica</name>
    <dbReference type="NCBI Taxonomy" id="1353528"/>
    <lineage>
        <taxon>Bacteria</taxon>
        <taxon>Pseudomonadati</taxon>
        <taxon>Pseudomonadota</taxon>
        <taxon>Alphaproteobacteria</taxon>
        <taxon>Rhodobacterales</taxon>
        <taxon>Paracoccaceae</taxon>
        <taxon>Thioclava</taxon>
    </lineage>
</organism>
<comment type="caution">
    <text evidence="1">The sequence shown here is derived from an EMBL/GenBank/DDBJ whole genome shotgun (WGS) entry which is preliminary data.</text>
</comment>
<gene>
    <name evidence="1" type="ORF">DT23_05105</name>
</gene>
<keyword evidence="2" id="KW-1185">Reference proteome</keyword>
<dbReference type="EMBL" id="AUNB01000040">
    <property type="protein sequence ID" value="KEO57450.1"/>
    <property type="molecule type" value="Genomic_DNA"/>
</dbReference>
<dbReference type="RefSeq" id="WP_038131660.1">
    <property type="nucleotide sequence ID" value="NZ_AUNB01000040.1"/>
</dbReference>
<proteinExistence type="predicted"/>
<dbReference type="STRING" id="1353528.DT23_05105"/>
<dbReference type="Proteomes" id="UP000027471">
    <property type="component" value="Unassembled WGS sequence"/>
</dbReference>
<reference evidence="1 2" key="1">
    <citation type="journal article" date="2015" name="Antonie Van Leeuwenhoek">
        <title>Thioclava indica sp. nov., isolated from surface seawater of the Indian Ocean.</title>
        <authorList>
            <person name="Liu Y."/>
            <person name="Lai Q."/>
            <person name="Du J."/>
            <person name="Xu H."/>
            <person name="Jiang L."/>
            <person name="Shao Z."/>
        </authorList>
    </citation>
    <scope>NUCLEOTIDE SEQUENCE [LARGE SCALE GENOMIC DNA]</scope>
    <source>
        <strain evidence="1 2">DT23-4</strain>
    </source>
</reference>
<evidence type="ECO:0000313" key="2">
    <source>
        <dbReference type="Proteomes" id="UP000027471"/>
    </source>
</evidence>
<sequence>MFEVASYKDSDDFTIGQTGADVTISIWGKSVAVLQNTQLSDLQPTSVLLGVGSTLNTSSPEVYLPRKI</sequence>
<accession>A0A074JND0</accession>